<evidence type="ECO:0000256" key="7">
    <source>
        <dbReference type="ARBA" id="ARBA00023136"/>
    </source>
</evidence>
<feature type="transmembrane region" description="Helical" evidence="8">
    <location>
        <begin position="305"/>
        <end position="323"/>
    </location>
</feature>
<evidence type="ECO:0000313" key="10">
    <source>
        <dbReference type="EMBL" id="PFQ52136.1"/>
    </source>
</evidence>
<feature type="transmembrane region" description="Helical" evidence="8">
    <location>
        <begin position="113"/>
        <end position="136"/>
    </location>
</feature>
<dbReference type="InterPro" id="IPR036259">
    <property type="entry name" value="MFS_trans_sf"/>
</dbReference>
<dbReference type="PRINTS" id="PR01036">
    <property type="entry name" value="TCRTETB"/>
</dbReference>
<evidence type="ECO:0000259" key="9">
    <source>
        <dbReference type="PROSITE" id="PS50850"/>
    </source>
</evidence>
<dbReference type="PROSITE" id="PS50850">
    <property type="entry name" value="MFS"/>
    <property type="match status" value="1"/>
</dbReference>
<dbReference type="Proteomes" id="UP000224386">
    <property type="component" value="Unassembled WGS sequence"/>
</dbReference>
<feature type="transmembrane region" description="Helical" evidence="8">
    <location>
        <begin position="156"/>
        <end position="177"/>
    </location>
</feature>
<feature type="domain" description="Major facilitator superfamily (MFS) profile" evidence="9">
    <location>
        <begin position="118"/>
        <end position="611"/>
    </location>
</feature>
<feature type="transmembrane region" description="Helical" evidence="8">
    <location>
        <begin position="6"/>
        <end position="24"/>
    </location>
</feature>
<feature type="transmembrane region" description="Helical" evidence="8">
    <location>
        <begin position="329"/>
        <end position="351"/>
    </location>
</feature>
<feature type="transmembrane region" description="Helical" evidence="8">
    <location>
        <begin position="272"/>
        <end position="293"/>
    </location>
</feature>
<feature type="transmembrane region" description="Helical" evidence="8">
    <location>
        <begin position="184"/>
        <end position="207"/>
    </location>
</feature>
<feature type="transmembrane region" description="Helical" evidence="8">
    <location>
        <begin position="213"/>
        <end position="234"/>
    </location>
</feature>
<gene>
    <name evidence="10" type="ORF">COK05_02750</name>
</gene>
<proteinExistence type="inferred from homology"/>
<dbReference type="InterPro" id="IPR004638">
    <property type="entry name" value="EmrB-like"/>
</dbReference>
<feature type="transmembrane region" description="Helical" evidence="8">
    <location>
        <begin position="371"/>
        <end position="396"/>
    </location>
</feature>
<dbReference type="GO" id="GO:0005886">
    <property type="term" value="C:plasma membrane"/>
    <property type="evidence" value="ECO:0007669"/>
    <property type="project" value="UniProtKB-SubCell"/>
</dbReference>
<dbReference type="AlphaFoldDB" id="A0A2C1MS29"/>
<keyword evidence="3" id="KW-0813">Transport</keyword>
<keyword evidence="5 8" id="KW-0812">Transmembrane</keyword>
<evidence type="ECO:0000256" key="1">
    <source>
        <dbReference type="ARBA" id="ARBA00004651"/>
    </source>
</evidence>
<dbReference type="GO" id="GO:0022857">
    <property type="term" value="F:transmembrane transporter activity"/>
    <property type="evidence" value="ECO:0007669"/>
    <property type="project" value="InterPro"/>
</dbReference>
<dbReference type="PANTHER" id="PTHR42718">
    <property type="entry name" value="MAJOR FACILITATOR SUPERFAMILY MULTIDRUG TRANSPORTER MFSC"/>
    <property type="match status" value="1"/>
</dbReference>
<sequence>MSSIAIVGYALFCIIVFFLVNRLLRKKKTNVGEEQVPAVSKIEVSKLEAEENEQKQEVEISNVVELETEEKENERKQEKEISNVVELETGKQEEVKQEKEMPKKQTSMPIENVNVKAVVTVLILGMFVSILNQTIINVALPPLMNEFNVSTSTAQWLITGFMLVNGILVPISAFLVSRFTYRKLFVAAMLFFTVGSIICAISGNFTMMMTGRIIQAVGAGILMPVGMNIFMTLFPPHKRGAAMGLLGVAMILAPAIGPTVTGWVIENYSWNLMFYAMFIIGLIITFLSLKFFTLAQPVSKTKLDVFGVISSSIGLGSLLYGFSEAGNNSWTSAEVVISLIIGVIGLALFIWRELTTDNKMLDLQVFKYPVFTFTLVINAIVTMALFGGMLLLPVYLQNIRGFTPIESGLLLLPGSLIMGIMGPIAGKLFDKYGIRPLAIVGLAITTFATYEFTKLSMDTPYSVIMTDYIIRSIGMSFIMMPIMTAGMNALPMKLISHGTATQNTSRQVAGSIGTAILITLMTQQTTAHVADYGNMLTTSNPILVDKVHGMGQSLAALAGSAQAGDAMSTQLLFGQISKLSAINGINDAFLIATILAGVAWVLSFFLPSGNKRNRKAGN</sequence>
<comment type="caution">
    <text evidence="10">The sequence shown here is derived from an EMBL/GenBank/DDBJ whole genome shotgun (WGS) entry which is preliminary data.</text>
</comment>
<dbReference type="InterPro" id="IPR020846">
    <property type="entry name" value="MFS_dom"/>
</dbReference>
<comment type="similarity">
    <text evidence="2">Belongs to the major facilitator superfamily. EmrB family.</text>
</comment>
<name>A0A2C1MS29_BACCE</name>
<dbReference type="CDD" id="cd17503">
    <property type="entry name" value="MFS_LmrB_MDR_like"/>
    <property type="match status" value="1"/>
</dbReference>
<dbReference type="EMBL" id="NVAP01000005">
    <property type="protein sequence ID" value="PFQ52136.1"/>
    <property type="molecule type" value="Genomic_DNA"/>
</dbReference>
<evidence type="ECO:0000313" key="11">
    <source>
        <dbReference type="Proteomes" id="UP000224386"/>
    </source>
</evidence>
<dbReference type="SUPFAM" id="SSF103473">
    <property type="entry name" value="MFS general substrate transporter"/>
    <property type="match status" value="1"/>
</dbReference>
<feature type="transmembrane region" description="Helical" evidence="8">
    <location>
        <begin position="432"/>
        <end position="450"/>
    </location>
</feature>
<feature type="transmembrane region" description="Helical" evidence="8">
    <location>
        <begin position="241"/>
        <end position="260"/>
    </location>
</feature>
<feature type="transmembrane region" description="Helical" evidence="8">
    <location>
        <begin position="470"/>
        <end position="490"/>
    </location>
</feature>
<comment type="subcellular location">
    <subcellularLocation>
        <location evidence="1">Cell membrane</location>
        <topology evidence="1">Multi-pass membrane protein</topology>
    </subcellularLocation>
</comment>
<keyword evidence="7 8" id="KW-0472">Membrane</keyword>
<evidence type="ECO:0000256" key="6">
    <source>
        <dbReference type="ARBA" id="ARBA00022989"/>
    </source>
</evidence>
<dbReference type="RefSeq" id="WP_098611365.1">
    <property type="nucleotide sequence ID" value="NZ_JBNNUB010000001.1"/>
</dbReference>
<dbReference type="Gene3D" id="1.20.1250.20">
    <property type="entry name" value="MFS general substrate transporter like domains"/>
    <property type="match status" value="1"/>
</dbReference>
<dbReference type="InterPro" id="IPR011701">
    <property type="entry name" value="MFS"/>
</dbReference>
<organism evidence="10 11">
    <name type="scientific">Bacillus cereus</name>
    <dbReference type="NCBI Taxonomy" id="1396"/>
    <lineage>
        <taxon>Bacteria</taxon>
        <taxon>Bacillati</taxon>
        <taxon>Bacillota</taxon>
        <taxon>Bacilli</taxon>
        <taxon>Bacillales</taxon>
        <taxon>Bacillaceae</taxon>
        <taxon>Bacillus</taxon>
        <taxon>Bacillus cereus group</taxon>
    </lineage>
</organism>
<evidence type="ECO:0000256" key="2">
    <source>
        <dbReference type="ARBA" id="ARBA00008537"/>
    </source>
</evidence>
<evidence type="ECO:0000256" key="4">
    <source>
        <dbReference type="ARBA" id="ARBA00022475"/>
    </source>
</evidence>
<protein>
    <submittedName>
        <fullName evidence="10">MFS transporter</fullName>
    </submittedName>
</protein>
<keyword evidence="4" id="KW-1003">Cell membrane</keyword>
<feature type="transmembrane region" description="Helical" evidence="8">
    <location>
        <begin position="588"/>
        <end position="606"/>
    </location>
</feature>
<dbReference type="NCBIfam" id="TIGR00711">
    <property type="entry name" value="efflux_EmrB"/>
    <property type="match status" value="1"/>
</dbReference>
<feature type="transmembrane region" description="Helical" evidence="8">
    <location>
        <begin position="408"/>
        <end position="425"/>
    </location>
</feature>
<evidence type="ECO:0000256" key="5">
    <source>
        <dbReference type="ARBA" id="ARBA00022692"/>
    </source>
</evidence>
<reference evidence="10 11" key="1">
    <citation type="submission" date="2017-09" db="EMBL/GenBank/DDBJ databases">
        <title>Large-scale bioinformatics analysis of Bacillus genomes uncovers conserved roles of natural products in bacterial physiology.</title>
        <authorList>
            <consortium name="Agbiome Team Llc"/>
            <person name="Bleich R.M."/>
            <person name="Grubbs K.J."/>
            <person name="Santa Maria K.C."/>
            <person name="Allen S.E."/>
            <person name="Farag S."/>
            <person name="Shank E.A."/>
            <person name="Bowers A."/>
        </authorList>
    </citation>
    <scope>NUCLEOTIDE SEQUENCE [LARGE SCALE GENOMIC DNA]</scope>
    <source>
        <strain evidence="10 11">AFS070861</strain>
    </source>
</reference>
<dbReference type="Pfam" id="PF07690">
    <property type="entry name" value="MFS_1"/>
    <property type="match status" value="1"/>
</dbReference>
<evidence type="ECO:0000256" key="3">
    <source>
        <dbReference type="ARBA" id="ARBA00022448"/>
    </source>
</evidence>
<accession>A0A2C1MS29</accession>
<evidence type="ECO:0000256" key="8">
    <source>
        <dbReference type="SAM" id="Phobius"/>
    </source>
</evidence>
<keyword evidence="6 8" id="KW-1133">Transmembrane helix</keyword>
<dbReference type="PANTHER" id="PTHR42718:SF9">
    <property type="entry name" value="MAJOR FACILITATOR SUPERFAMILY MULTIDRUG TRANSPORTER MFSC"/>
    <property type="match status" value="1"/>
</dbReference>
<dbReference type="Gene3D" id="1.20.1720.10">
    <property type="entry name" value="Multidrug resistance protein D"/>
    <property type="match status" value="1"/>
</dbReference>